<dbReference type="EMBL" id="JFFI01001763">
    <property type="protein sequence ID" value="KXH54817.1"/>
    <property type="molecule type" value="Genomic_DNA"/>
</dbReference>
<sequence length="249" mass="27457">MAQADRLEHRSARLRPYAISEKVQPIQASVHTNNKQHLNGERTRLEQCFTRISNSRKRLHCIPHTTVLYGDKMSVSAYLAAFGKASPATYALGTGLLVTSSLFFGNIGLTLTGPLPIIRDQLGACTLSSKQKIKVWRLFFDEASKYIIGGTGVTATLHLAAFALGDSSVSRRLSIMSALCSICILPYTLIVIMPTNNSLIALDDKVALSELDRKKVGWLIEKWDRLHKVRFVMYGCAWALGLAAFTSSL</sequence>
<organism evidence="2 3">
    <name type="scientific">Colletotrichum salicis</name>
    <dbReference type="NCBI Taxonomy" id="1209931"/>
    <lineage>
        <taxon>Eukaryota</taxon>
        <taxon>Fungi</taxon>
        <taxon>Dikarya</taxon>
        <taxon>Ascomycota</taxon>
        <taxon>Pezizomycotina</taxon>
        <taxon>Sordariomycetes</taxon>
        <taxon>Hypocreomycetidae</taxon>
        <taxon>Glomerellales</taxon>
        <taxon>Glomerellaceae</taxon>
        <taxon>Colletotrichum</taxon>
        <taxon>Colletotrichum acutatum species complex</taxon>
    </lineage>
</organism>
<keyword evidence="3" id="KW-1185">Reference proteome</keyword>
<dbReference type="PANTHER" id="PTHR36535">
    <property type="entry name" value="YALI0E30327P"/>
    <property type="match status" value="1"/>
</dbReference>
<reference evidence="2 3" key="1">
    <citation type="submission" date="2014-02" db="EMBL/GenBank/DDBJ databases">
        <title>The genome sequence of Colletotrichum salicis CBS 607.94.</title>
        <authorList>
            <person name="Baroncelli R."/>
            <person name="Thon M.R."/>
        </authorList>
    </citation>
    <scope>NUCLEOTIDE SEQUENCE [LARGE SCALE GENOMIC DNA]</scope>
    <source>
        <strain evidence="2 3">CBS 607.94</strain>
    </source>
</reference>
<keyword evidence="1" id="KW-0812">Transmembrane</keyword>
<comment type="caution">
    <text evidence="2">The sequence shown here is derived from an EMBL/GenBank/DDBJ whole genome shotgun (WGS) entry which is preliminary data.</text>
</comment>
<protein>
    <recommendedName>
        <fullName evidence="4">DUF1772 domain-containing protein</fullName>
    </recommendedName>
</protein>
<dbReference type="InterPro" id="IPR013901">
    <property type="entry name" value="Anthrone_oxy"/>
</dbReference>
<feature type="transmembrane region" description="Helical" evidence="1">
    <location>
        <begin position="146"/>
        <end position="165"/>
    </location>
</feature>
<feature type="transmembrane region" description="Helical" evidence="1">
    <location>
        <begin position="171"/>
        <end position="192"/>
    </location>
</feature>
<gene>
    <name evidence="2" type="ORF">CSAL01_05464</name>
</gene>
<dbReference type="Proteomes" id="UP000070121">
    <property type="component" value="Unassembled WGS sequence"/>
</dbReference>
<keyword evidence="1" id="KW-1133">Transmembrane helix</keyword>
<evidence type="ECO:0000256" key="1">
    <source>
        <dbReference type="SAM" id="Phobius"/>
    </source>
</evidence>
<name>A0A135U366_9PEZI</name>
<feature type="transmembrane region" description="Helical" evidence="1">
    <location>
        <begin position="231"/>
        <end position="248"/>
    </location>
</feature>
<evidence type="ECO:0000313" key="3">
    <source>
        <dbReference type="Proteomes" id="UP000070121"/>
    </source>
</evidence>
<evidence type="ECO:0000313" key="2">
    <source>
        <dbReference type="EMBL" id="KXH54817.1"/>
    </source>
</evidence>
<dbReference type="PANTHER" id="PTHR36535:SF1">
    <property type="entry name" value="DUF1772 DOMAIN-CONTAINING PROTEIN"/>
    <property type="match status" value="1"/>
</dbReference>
<dbReference type="OrthoDB" id="5954308at2759"/>
<dbReference type="AlphaFoldDB" id="A0A135U366"/>
<accession>A0A135U366</accession>
<proteinExistence type="predicted"/>
<dbReference type="Pfam" id="PF08592">
    <property type="entry name" value="Anthrone_oxy"/>
    <property type="match status" value="1"/>
</dbReference>
<evidence type="ECO:0008006" key="4">
    <source>
        <dbReference type="Google" id="ProtNLM"/>
    </source>
</evidence>
<keyword evidence="1" id="KW-0472">Membrane</keyword>